<evidence type="ECO:0000256" key="1">
    <source>
        <dbReference type="ARBA" id="ARBA00002919"/>
    </source>
</evidence>
<dbReference type="Proteomes" id="UP000655420">
    <property type="component" value="Unassembled WGS sequence"/>
</dbReference>
<dbReference type="PANTHER" id="PTHR21708:SF26">
    <property type="entry name" value="2-DEHYDROPANTOATE 2-REDUCTASE"/>
    <property type="match status" value="1"/>
</dbReference>
<name>A0A8J7SC95_9RHOB</name>
<dbReference type="RefSeq" id="WP_200607936.1">
    <property type="nucleotide sequence ID" value="NZ_JAEHHL010000002.1"/>
</dbReference>
<comment type="pathway">
    <text evidence="2 11">Cofactor biosynthesis; (R)-pantothenate biosynthesis; (R)-pantoate from 3-methyl-2-oxobutanoate: step 2/2.</text>
</comment>
<proteinExistence type="inferred from homology"/>
<keyword evidence="8 11" id="KW-0560">Oxidoreductase</keyword>
<evidence type="ECO:0000259" key="13">
    <source>
        <dbReference type="Pfam" id="PF08546"/>
    </source>
</evidence>
<comment type="caution">
    <text evidence="14">The sequence shown here is derived from an EMBL/GenBank/DDBJ whole genome shotgun (WGS) entry which is preliminary data.</text>
</comment>
<dbReference type="EC" id="1.1.1.169" evidence="4 11"/>
<dbReference type="InterPro" id="IPR008927">
    <property type="entry name" value="6-PGluconate_DH-like_C_sf"/>
</dbReference>
<dbReference type="Pfam" id="PF08546">
    <property type="entry name" value="ApbA_C"/>
    <property type="match status" value="1"/>
</dbReference>
<evidence type="ECO:0000256" key="9">
    <source>
        <dbReference type="ARBA" id="ARBA00032024"/>
    </source>
</evidence>
<feature type="domain" description="Ketopantoate reductase N-terminal" evidence="12">
    <location>
        <begin position="3"/>
        <end position="146"/>
    </location>
</feature>
<comment type="catalytic activity">
    <reaction evidence="10 11">
        <text>(R)-pantoate + NADP(+) = 2-dehydropantoate + NADPH + H(+)</text>
        <dbReference type="Rhea" id="RHEA:16233"/>
        <dbReference type="ChEBI" id="CHEBI:11561"/>
        <dbReference type="ChEBI" id="CHEBI:15378"/>
        <dbReference type="ChEBI" id="CHEBI:15980"/>
        <dbReference type="ChEBI" id="CHEBI:57783"/>
        <dbReference type="ChEBI" id="CHEBI:58349"/>
        <dbReference type="EC" id="1.1.1.169"/>
    </reaction>
</comment>
<accession>A0A8J7SC95</accession>
<dbReference type="Gene3D" id="1.10.1040.10">
    <property type="entry name" value="N-(1-d-carboxylethyl)-l-norvaline Dehydrogenase, domain 2"/>
    <property type="match status" value="1"/>
</dbReference>
<dbReference type="Pfam" id="PF02558">
    <property type="entry name" value="ApbA"/>
    <property type="match status" value="1"/>
</dbReference>
<dbReference type="InterPro" id="IPR013328">
    <property type="entry name" value="6PGD_dom2"/>
</dbReference>
<feature type="domain" description="Ketopantoate reductase C-terminal" evidence="13">
    <location>
        <begin position="179"/>
        <end position="300"/>
    </location>
</feature>
<dbReference type="InterPro" id="IPR036291">
    <property type="entry name" value="NAD(P)-bd_dom_sf"/>
</dbReference>
<dbReference type="PANTHER" id="PTHR21708">
    <property type="entry name" value="PROBABLE 2-DEHYDROPANTOATE 2-REDUCTASE"/>
    <property type="match status" value="1"/>
</dbReference>
<dbReference type="SUPFAM" id="SSF48179">
    <property type="entry name" value="6-phosphogluconate dehydrogenase C-terminal domain-like"/>
    <property type="match status" value="1"/>
</dbReference>
<keyword evidence="7 11" id="KW-0521">NADP</keyword>
<evidence type="ECO:0000256" key="7">
    <source>
        <dbReference type="ARBA" id="ARBA00022857"/>
    </source>
</evidence>
<dbReference type="InterPro" id="IPR013752">
    <property type="entry name" value="KPA_reductase"/>
</dbReference>
<keyword evidence="6 11" id="KW-0566">Pantothenate biosynthesis</keyword>
<evidence type="ECO:0000256" key="6">
    <source>
        <dbReference type="ARBA" id="ARBA00022655"/>
    </source>
</evidence>
<dbReference type="InterPro" id="IPR051402">
    <property type="entry name" value="KPR-Related"/>
</dbReference>
<comment type="function">
    <text evidence="1 11">Catalyzes the NADPH-dependent reduction of ketopantoate into pantoic acid.</text>
</comment>
<keyword evidence="15" id="KW-1185">Reference proteome</keyword>
<evidence type="ECO:0000256" key="8">
    <source>
        <dbReference type="ARBA" id="ARBA00023002"/>
    </source>
</evidence>
<comment type="similarity">
    <text evidence="3 11">Belongs to the ketopantoate reductase family.</text>
</comment>
<dbReference type="GO" id="GO:0005737">
    <property type="term" value="C:cytoplasm"/>
    <property type="evidence" value="ECO:0007669"/>
    <property type="project" value="TreeGrafter"/>
</dbReference>
<dbReference type="FunFam" id="3.40.50.720:FF:000307">
    <property type="entry name" value="2-dehydropantoate 2-reductase"/>
    <property type="match status" value="1"/>
</dbReference>
<evidence type="ECO:0000256" key="5">
    <source>
        <dbReference type="ARBA" id="ARBA00019465"/>
    </source>
</evidence>
<sequence>MRIAVIGAGGVGGMLAARLGAAGHEISLLARGSHLAAIREAGLRLVTPAETVELRPAVVSDRGEDLPEADLVIVAVKAQDLDGAADQMARAMAGGAPALPFLNGVEATDRLAARFGADRVLIGIARISAHIEAPGVVRQVTPGATYTIGTAAGRQDDEQVREIRATFHAAGITVPESADVRVDLWTKFAALSAFSGVTAGARCTAGALKTTPALEALYLRLAGEVTELGRAEGIALRDDLPRRMLDFARGLPDEMRASLAHDLDAGKALEIDWLAGAVPRLGARHGLAAPASETVAALLEPWKHGARGGGK</sequence>
<dbReference type="UniPathway" id="UPA00028">
    <property type="reaction ID" value="UER00004"/>
</dbReference>
<evidence type="ECO:0000256" key="4">
    <source>
        <dbReference type="ARBA" id="ARBA00013014"/>
    </source>
</evidence>
<evidence type="ECO:0000313" key="15">
    <source>
        <dbReference type="Proteomes" id="UP000655420"/>
    </source>
</evidence>
<dbReference type="Gene3D" id="3.40.50.720">
    <property type="entry name" value="NAD(P)-binding Rossmann-like Domain"/>
    <property type="match status" value="1"/>
</dbReference>
<reference evidence="14" key="1">
    <citation type="submission" date="2020-12" db="EMBL/GenBank/DDBJ databases">
        <title>Bacterial taxonomy.</title>
        <authorList>
            <person name="Pan X."/>
        </authorList>
    </citation>
    <scope>NUCLEOTIDE SEQUENCE</scope>
    <source>
        <strain evidence="14">M0105</strain>
    </source>
</reference>
<dbReference type="SUPFAM" id="SSF51735">
    <property type="entry name" value="NAD(P)-binding Rossmann-fold domains"/>
    <property type="match status" value="1"/>
</dbReference>
<evidence type="ECO:0000256" key="10">
    <source>
        <dbReference type="ARBA" id="ARBA00048793"/>
    </source>
</evidence>
<organism evidence="14 15">
    <name type="scientific">Thermohalobaculum xanthum</name>
    <dbReference type="NCBI Taxonomy" id="2753746"/>
    <lineage>
        <taxon>Bacteria</taxon>
        <taxon>Pseudomonadati</taxon>
        <taxon>Pseudomonadota</taxon>
        <taxon>Alphaproteobacteria</taxon>
        <taxon>Rhodobacterales</taxon>
        <taxon>Paracoccaceae</taxon>
        <taxon>Thermohalobaculum</taxon>
    </lineage>
</organism>
<dbReference type="EMBL" id="JAEHHL010000002">
    <property type="protein sequence ID" value="MBK0398563.1"/>
    <property type="molecule type" value="Genomic_DNA"/>
</dbReference>
<evidence type="ECO:0000256" key="11">
    <source>
        <dbReference type="RuleBase" id="RU362068"/>
    </source>
</evidence>
<protein>
    <recommendedName>
        <fullName evidence="5 11">2-dehydropantoate 2-reductase</fullName>
        <ecNumber evidence="4 11">1.1.1.169</ecNumber>
    </recommendedName>
    <alternativeName>
        <fullName evidence="9 11">Ketopantoate reductase</fullName>
    </alternativeName>
</protein>
<evidence type="ECO:0000259" key="12">
    <source>
        <dbReference type="Pfam" id="PF02558"/>
    </source>
</evidence>
<evidence type="ECO:0000256" key="2">
    <source>
        <dbReference type="ARBA" id="ARBA00004994"/>
    </source>
</evidence>
<dbReference type="NCBIfam" id="TIGR00745">
    <property type="entry name" value="apbA_panE"/>
    <property type="match status" value="1"/>
</dbReference>
<dbReference type="AlphaFoldDB" id="A0A8J7SC95"/>
<dbReference type="InterPro" id="IPR013332">
    <property type="entry name" value="KPR_N"/>
</dbReference>
<dbReference type="GO" id="GO:0015940">
    <property type="term" value="P:pantothenate biosynthetic process"/>
    <property type="evidence" value="ECO:0007669"/>
    <property type="project" value="UniProtKB-UniPathway"/>
</dbReference>
<dbReference type="InterPro" id="IPR003710">
    <property type="entry name" value="ApbA"/>
</dbReference>
<gene>
    <name evidence="14" type="ORF">H0I76_05140</name>
</gene>
<evidence type="ECO:0000256" key="3">
    <source>
        <dbReference type="ARBA" id="ARBA00007870"/>
    </source>
</evidence>
<dbReference type="GO" id="GO:0008677">
    <property type="term" value="F:2-dehydropantoate 2-reductase activity"/>
    <property type="evidence" value="ECO:0007669"/>
    <property type="project" value="UniProtKB-EC"/>
</dbReference>
<evidence type="ECO:0000313" key="14">
    <source>
        <dbReference type="EMBL" id="MBK0398563.1"/>
    </source>
</evidence>